<feature type="transmembrane region" description="Helical" evidence="7">
    <location>
        <begin position="30"/>
        <end position="56"/>
    </location>
</feature>
<evidence type="ECO:0000256" key="6">
    <source>
        <dbReference type="ARBA" id="ARBA00023136"/>
    </source>
</evidence>
<keyword evidence="2 7" id="KW-0813">Transport</keyword>
<dbReference type="CDD" id="cd06261">
    <property type="entry name" value="TM_PBP2"/>
    <property type="match status" value="1"/>
</dbReference>
<gene>
    <name evidence="9" type="ORF">H9813_02890</name>
</gene>
<evidence type="ECO:0000256" key="5">
    <source>
        <dbReference type="ARBA" id="ARBA00022989"/>
    </source>
</evidence>
<accession>A0A9D2E3I0</accession>
<dbReference type="Gene3D" id="1.10.3720.10">
    <property type="entry name" value="MetI-like"/>
    <property type="match status" value="1"/>
</dbReference>
<dbReference type="EMBL" id="DXBV01000025">
    <property type="protein sequence ID" value="HIZ30167.1"/>
    <property type="molecule type" value="Genomic_DNA"/>
</dbReference>
<evidence type="ECO:0000256" key="3">
    <source>
        <dbReference type="ARBA" id="ARBA00022475"/>
    </source>
</evidence>
<dbReference type="InterPro" id="IPR035906">
    <property type="entry name" value="MetI-like_sf"/>
</dbReference>
<organism evidence="9 10">
    <name type="scientific">Candidatus Allofournierella merdipullorum</name>
    <dbReference type="NCBI Taxonomy" id="2838595"/>
    <lineage>
        <taxon>Bacteria</taxon>
        <taxon>Bacillati</taxon>
        <taxon>Bacillota</taxon>
        <taxon>Clostridia</taxon>
        <taxon>Eubacteriales</taxon>
        <taxon>Oscillospiraceae</taxon>
        <taxon>Allofournierella</taxon>
    </lineage>
</organism>
<comment type="similarity">
    <text evidence="7">Belongs to the binding-protein-dependent transport system permease family.</text>
</comment>
<dbReference type="Proteomes" id="UP000824035">
    <property type="component" value="Unassembled WGS sequence"/>
</dbReference>
<dbReference type="PANTHER" id="PTHR43227">
    <property type="entry name" value="BLL4140 PROTEIN"/>
    <property type="match status" value="1"/>
</dbReference>
<dbReference type="InterPro" id="IPR050809">
    <property type="entry name" value="UgpAE/MalFG_permease"/>
</dbReference>
<reference evidence="9" key="1">
    <citation type="journal article" date="2021" name="PeerJ">
        <title>Extensive microbial diversity within the chicken gut microbiome revealed by metagenomics and culture.</title>
        <authorList>
            <person name="Gilroy R."/>
            <person name="Ravi A."/>
            <person name="Getino M."/>
            <person name="Pursley I."/>
            <person name="Horton D.L."/>
            <person name="Alikhan N.F."/>
            <person name="Baker D."/>
            <person name="Gharbi K."/>
            <person name="Hall N."/>
            <person name="Watson M."/>
            <person name="Adriaenssens E.M."/>
            <person name="Foster-Nyarko E."/>
            <person name="Jarju S."/>
            <person name="Secka A."/>
            <person name="Antonio M."/>
            <person name="Oren A."/>
            <person name="Chaudhuri R.R."/>
            <person name="La Ragione R."/>
            <person name="Hildebrand F."/>
            <person name="Pallen M.J."/>
        </authorList>
    </citation>
    <scope>NUCLEOTIDE SEQUENCE</scope>
    <source>
        <strain evidence="9">ChiGjej4B4-18154</strain>
    </source>
</reference>
<feature type="transmembrane region" description="Helical" evidence="7">
    <location>
        <begin position="93"/>
        <end position="117"/>
    </location>
</feature>
<evidence type="ECO:0000256" key="2">
    <source>
        <dbReference type="ARBA" id="ARBA00022448"/>
    </source>
</evidence>
<feature type="domain" description="ABC transmembrane type-1" evidence="8">
    <location>
        <begin position="89"/>
        <end position="304"/>
    </location>
</feature>
<protein>
    <submittedName>
        <fullName evidence="9">ABC transporter permease subunit</fullName>
    </submittedName>
</protein>
<keyword evidence="5 7" id="KW-1133">Transmembrane helix</keyword>
<dbReference type="Pfam" id="PF00528">
    <property type="entry name" value="BPD_transp_1"/>
    <property type="match status" value="1"/>
</dbReference>
<evidence type="ECO:0000256" key="7">
    <source>
        <dbReference type="RuleBase" id="RU363032"/>
    </source>
</evidence>
<keyword evidence="3" id="KW-1003">Cell membrane</keyword>
<proteinExistence type="inferred from homology"/>
<evidence type="ECO:0000259" key="8">
    <source>
        <dbReference type="PROSITE" id="PS50928"/>
    </source>
</evidence>
<evidence type="ECO:0000256" key="1">
    <source>
        <dbReference type="ARBA" id="ARBA00004651"/>
    </source>
</evidence>
<dbReference type="InterPro" id="IPR000515">
    <property type="entry name" value="MetI-like"/>
</dbReference>
<evidence type="ECO:0000256" key="4">
    <source>
        <dbReference type="ARBA" id="ARBA00022692"/>
    </source>
</evidence>
<dbReference type="GO" id="GO:0055085">
    <property type="term" value="P:transmembrane transport"/>
    <property type="evidence" value="ECO:0007669"/>
    <property type="project" value="InterPro"/>
</dbReference>
<feature type="transmembrane region" description="Helical" evidence="7">
    <location>
        <begin position="283"/>
        <end position="308"/>
    </location>
</feature>
<evidence type="ECO:0000313" key="9">
    <source>
        <dbReference type="EMBL" id="HIZ30167.1"/>
    </source>
</evidence>
<keyword evidence="4 7" id="KW-0812">Transmembrane</keyword>
<evidence type="ECO:0000313" key="10">
    <source>
        <dbReference type="Proteomes" id="UP000824035"/>
    </source>
</evidence>
<dbReference type="PANTHER" id="PTHR43227:SF11">
    <property type="entry name" value="BLL4140 PROTEIN"/>
    <property type="match status" value="1"/>
</dbReference>
<reference evidence="9" key="2">
    <citation type="submission" date="2021-04" db="EMBL/GenBank/DDBJ databases">
        <authorList>
            <person name="Gilroy R."/>
        </authorList>
    </citation>
    <scope>NUCLEOTIDE SEQUENCE</scope>
    <source>
        <strain evidence="9">ChiGjej4B4-18154</strain>
    </source>
</reference>
<comment type="caution">
    <text evidence="9">The sequence shown here is derived from an EMBL/GenBank/DDBJ whole genome shotgun (WGS) entry which is preliminary data.</text>
</comment>
<dbReference type="PROSITE" id="PS50928">
    <property type="entry name" value="ABC_TM1"/>
    <property type="match status" value="1"/>
</dbReference>
<sequence>MRSVTRGKSESQFTLRLAQRGKLALRHWQLYVLMLPLIVFFILFKYVPMYGIQIAFRDFSPTLGFWNSPWVGLRHFQRFFSSPDFKIVIKNTLTISLLNLAFGFPLPIIISLLLNQVRARRYKHLVQNMIYAPYFISTVVMVGILQAFLSPSTGIINQILIKLGGESIFFMGEPQYFKAIYVISEIWQTTGWGTVIYLAALSGVSPDLYEAAVVDGATKWQRMIRIDLPCIMPTAIIQLILSTGKMFSIGYEKIFLMQNSLNRTVSEVISTYEYKQGILQSQFGYSAAIGLFNAVINLVILLTVNYLANKYSETSLW</sequence>
<name>A0A9D2E3I0_9FIRM</name>
<dbReference type="GO" id="GO:0005886">
    <property type="term" value="C:plasma membrane"/>
    <property type="evidence" value="ECO:0007669"/>
    <property type="project" value="UniProtKB-SubCell"/>
</dbReference>
<keyword evidence="6 7" id="KW-0472">Membrane</keyword>
<comment type="subcellular location">
    <subcellularLocation>
        <location evidence="1 7">Cell membrane</location>
        <topology evidence="1 7">Multi-pass membrane protein</topology>
    </subcellularLocation>
</comment>
<dbReference type="SUPFAM" id="SSF161098">
    <property type="entry name" value="MetI-like"/>
    <property type="match status" value="1"/>
</dbReference>
<dbReference type="AlphaFoldDB" id="A0A9D2E3I0"/>
<feature type="transmembrane region" description="Helical" evidence="7">
    <location>
        <begin position="129"/>
        <end position="149"/>
    </location>
</feature>